<proteinExistence type="predicted"/>
<dbReference type="EMBL" id="JAPHNI010001258">
    <property type="protein sequence ID" value="KAJ8106142.1"/>
    <property type="molecule type" value="Genomic_DNA"/>
</dbReference>
<sequence>MGYCSGAEEAMIPPDATAPSRTTPEGALAICRGLTADLALFGRICRAASSACHGRSIYDAQSIFPS</sequence>
<keyword evidence="2" id="KW-1185">Reference proteome</keyword>
<evidence type="ECO:0000313" key="1">
    <source>
        <dbReference type="EMBL" id="KAJ8106142.1"/>
    </source>
</evidence>
<reference evidence="1" key="1">
    <citation type="submission" date="2022-11" db="EMBL/GenBank/DDBJ databases">
        <title>Genome Sequence of Boeremia exigua.</title>
        <authorList>
            <person name="Buettner E."/>
        </authorList>
    </citation>
    <scope>NUCLEOTIDE SEQUENCE</scope>
    <source>
        <strain evidence="1">CU02</strain>
    </source>
</reference>
<comment type="caution">
    <text evidence="1">The sequence shown here is derived from an EMBL/GenBank/DDBJ whole genome shotgun (WGS) entry which is preliminary data.</text>
</comment>
<protein>
    <submittedName>
        <fullName evidence="1">Uncharacterized protein</fullName>
    </submittedName>
</protein>
<dbReference type="Proteomes" id="UP001153331">
    <property type="component" value="Unassembled WGS sequence"/>
</dbReference>
<evidence type="ECO:0000313" key="2">
    <source>
        <dbReference type="Proteomes" id="UP001153331"/>
    </source>
</evidence>
<organism evidence="1 2">
    <name type="scientific">Boeremia exigua</name>
    <dbReference type="NCBI Taxonomy" id="749465"/>
    <lineage>
        <taxon>Eukaryota</taxon>
        <taxon>Fungi</taxon>
        <taxon>Dikarya</taxon>
        <taxon>Ascomycota</taxon>
        <taxon>Pezizomycotina</taxon>
        <taxon>Dothideomycetes</taxon>
        <taxon>Pleosporomycetidae</taxon>
        <taxon>Pleosporales</taxon>
        <taxon>Pleosporineae</taxon>
        <taxon>Didymellaceae</taxon>
        <taxon>Boeremia</taxon>
    </lineage>
</organism>
<gene>
    <name evidence="1" type="ORF">OPT61_g9737</name>
</gene>
<name>A0ACC2HST9_9PLEO</name>
<accession>A0ACC2HST9</accession>